<dbReference type="GO" id="GO:0016020">
    <property type="term" value="C:membrane"/>
    <property type="evidence" value="ECO:0007669"/>
    <property type="project" value="UniProtKB-SubCell"/>
</dbReference>
<accession>M2U6I1</accession>
<comment type="subcellular location">
    <subcellularLocation>
        <location evidence="1">Membrane</location>
        <topology evidence="1">Multi-pass membrane protein</topology>
    </subcellularLocation>
</comment>
<dbReference type="InterPro" id="IPR032808">
    <property type="entry name" value="DoxX"/>
</dbReference>
<keyword evidence="7" id="KW-1185">Reference proteome</keyword>
<sequence>MNRRIETLRRMLRLLLAAVFAAAGALHIMAPAPFLSIMPPWVPAATGVILWTGICELLGAAGLLLPPLRRTAALGLSLYTVAVYPANVQHMLNDIGSGTGLGWSYHAPRLLFQPVIVWWCLFAGSLVSWPFRRPPETSGPPGQG</sequence>
<reference evidence="6 7" key="1">
    <citation type="journal article" date="2013" name="Genome Announc.">
        <title>Draft Genome Sequence of Strain JLT2015T, Belonging to the Family Sphingomonadaceae of the Alphaproteobacteria.</title>
        <authorList>
            <person name="Tang K."/>
            <person name="Liu K."/>
            <person name="Li S."/>
            <person name="Jiao N."/>
        </authorList>
    </citation>
    <scope>NUCLEOTIDE SEQUENCE [LARGE SCALE GENOMIC DNA]</scope>
    <source>
        <strain evidence="6 7">JLT2015</strain>
    </source>
</reference>
<dbReference type="RefSeq" id="WP_008600038.1">
    <property type="nucleotide sequence ID" value="NZ_AMRV01000002.1"/>
</dbReference>
<evidence type="ECO:0000313" key="7">
    <source>
        <dbReference type="Proteomes" id="UP000011717"/>
    </source>
</evidence>
<proteinExistence type="predicted"/>
<protein>
    <recommendedName>
        <fullName evidence="8">DoxX family protein</fullName>
    </recommendedName>
</protein>
<feature type="transmembrane region" description="Helical" evidence="5">
    <location>
        <begin position="72"/>
        <end position="90"/>
    </location>
</feature>
<dbReference type="EMBL" id="AMRV01000002">
    <property type="protein sequence ID" value="EMD83608.1"/>
    <property type="molecule type" value="Genomic_DNA"/>
</dbReference>
<name>M2U6I1_9SPHN</name>
<dbReference type="OrthoDB" id="8856615at2"/>
<evidence type="ECO:0000256" key="1">
    <source>
        <dbReference type="ARBA" id="ARBA00004141"/>
    </source>
</evidence>
<comment type="caution">
    <text evidence="6">The sequence shown here is derived from an EMBL/GenBank/DDBJ whole genome shotgun (WGS) entry which is preliminary data.</text>
</comment>
<keyword evidence="2 5" id="KW-0812">Transmembrane</keyword>
<keyword evidence="4 5" id="KW-0472">Membrane</keyword>
<evidence type="ECO:0000256" key="2">
    <source>
        <dbReference type="ARBA" id="ARBA00022692"/>
    </source>
</evidence>
<dbReference type="AlphaFoldDB" id="M2U6I1"/>
<feature type="transmembrane region" description="Helical" evidence="5">
    <location>
        <begin position="110"/>
        <end position="131"/>
    </location>
</feature>
<organism evidence="6 7">
    <name type="scientific">Pacificimonas flava</name>
    <dbReference type="NCBI Taxonomy" id="1234595"/>
    <lineage>
        <taxon>Bacteria</taxon>
        <taxon>Pseudomonadati</taxon>
        <taxon>Pseudomonadota</taxon>
        <taxon>Alphaproteobacteria</taxon>
        <taxon>Sphingomonadales</taxon>
        <taxon>Sphingosinicellaceae</taxon>
        <taxon>Pacificimonas</taxon>
    </lineage>
</organism>
<evidence type="ECO:0000256" key="3">
    <source>
        <dbReference type="ARBA" id="ARBA00022989"/>
    </source>
</evidence>
<evidence type="ECO:0000256" key="4">
    <source>
        <dbReference type="ARBA" id="ARBA00023136"/>
    </source>
</evidence>
<keyword evidence="3 5" id="KW-1133">Transmembrane helix</keyword>
<feature type="transmembrane region" description="Helical" evidence="5">
    <location>
        <begin position="41"/>
        <end position="65"/>
    </location>
</feature>
<dbReference type="Pfam" id="PF13564">
    <property type="entry name" value="DoxX_2"/>
    <property type="match status" value="1"/>
</dbReference>
<evidence type="ECO:0000313" key="6">
    <source>
        <dbReference type="EMBL" id="EMD83608.1"/>
    </source>
</evidence>
<evidence type="ECO:0000256" key="5">
    <source>
        <dbReference type="SAM" id="Phobius"/>
    </source>
</evidence>
<dbReference type="Proteomes" id="UP000011717">
    <property type="component" value="Unassembled WGS sequence"/>
</dbReference>
<dbReference type="PANTHER" id="PTHR36974">
    <property type="entry name" value="MEMBRANE PROTEIN-RELATED"/>
    <property type="match status" value="1"/>
</dbReference>
<dbReference type="PATRIC" id="fig|1234595.3.peg.579"/>
<gene>
    <name evidence="6" type="ORF">C725_0580</name>
</gene>
<dbReference type="PANTHER" id="PTHR36974:SF1">
    <property type="entry name" value="DOXX FAMILY MEMBRANE PROTEIN"/>
    <property type="match status" value="1"/>
</dbReference>
<evidence type="ECO:0008006" key="8">
    <source>
        <dbReference type="Google" id="ProtNLM"/>
    </source>
</evidence>